<dbReference type="EMBL" id="CP014518">
    <property type="protein sequence ID" value="AMM34017.1"/>
    <property type="molecule type" value="Genomic_DNA"/>
</dbReference>
<dbReference type="STRING" id="37927.SA2016_3355"/>
<dbReference type="OrthoDB" id="5125415at2"/>
<dbReference type="Pfam" id="PF13563">
    <property type="entry name" value="2_5_RNA_ligase2"/>
    <property type="match status" value="1"/>
</dbReference>
<reference evidence="1 2" key="1">
    <citation type="submission" date="2016-02" db="EMBL/GenBank/DDBJ databases">
        <title>Complete genome of Sinomonas atrocyanea KCTC 3377.</title>
        <authorList>
            <person name="Kim K.M."/>
        </authorList>
    </citation>
    <scope>NUCLEOTIDE SEQUENCE [LARGE SCALE GENOMIC DNA]</scope>
    <source>
        <strain evidence="1 2">KCTC 3377</strain>
    </source>
</reference>
<dbReference type="InterPro" id="IPR009097">
    <property type="entry name" value="Cyclic_Pdiesterase"/>
</dbReference>
<evidence type="ECO:0008006" key="3">
    <source>
        <dbReference type="Google" id="ProtNLM"/>
    </source>
</evidence>
<accession>A0A127A4E6</accession>
<dbReference type="RefSeq" id="WP_084249602.1">
    <property type="nucleotide sequence ID" value="NZ_BJMO01000050.1"/>
</dbReference>
<dbReference type="KEGG" id="satk:SA2016_3355"/>
<proteinExistence type="predicted"/>
<dbReference type="SUPFAM" id="SSF55144">
    <property type="entry name" value="LigT-like"/>
    <property type="match status" value="1"/>
</dbReference>
<evidence type="ECO:0000313" key="2">
    <source>
        <dbReference type="Proteomes" id="UP000070134"/>
    </source>
</evidence>
<dbReference type="Proteomes" id="UP000070134">
    <property type="component" value="Chromosome"/>
</dbReference>
<protein>
    <recommendedName>
        <fullName evidence="3">2'-5' RNA ligase</fullName>
    </recommendedName>
</protein>
<dbReference type="AlphaFoldDB" id="A0A127A4E6"/>
<evidence type="ECO:0000313" key="1">
    <source>
        <dbReference type="EMBL" id="AMM34017.1"/>
    </source>
</evidence>
<keyword evidence="2" id="KW-1185">Reference proteome</keyword>
<gene>
    <name evidence="1" type="ORF">SA2016_3355</name>
</gene>
<name>A0A127A4E6_9MICC</name>
<sequence length="175" mass="18386">MGEDGEPAEAAGESTDAAPAHPFVAVAFVDPTGIGQRFGKRHWPLHVTLLRFDTAPAAAHAAVAGAVAASGAALPLRVRIGADADFGYRGRVRVSLVEPDAGLQVLHDRLREAVAAVGGRIHSPQHTGHGFRPHVSVQGERRVHTGQVVTLATVALVDMAPDGDTDWRVPLEAWP</sequence>
<organism evidence="1 2">
    <name type="scientific">Sinomonas atrocyanea</name>
    <dbReference type="NCBI Taxonomy" id="37927"/>
    <lineage>
        <taxon>Bacteria</taxon>
        <taxon>Bacillati</taxon>
        <taxon>Actinomycetota</taxon>
        <taxon>Actinomycetes</taxon>
        <taxon>Micrococcales</taxon>
        <taxon>Micrococcaceae</taxon>
        <taxon>Sinomonas</taxon>
    </lineage>
</organism>
<dbReference type="Gene3D" id="3.90.1140.10">
    <property type="entry name" value="Cyclic phosphodiesterase"/>
    <property type="match status" value="1"/>
</dbReference>